<dbReference type="EMBL" id="SPSF01000020">
    <property type="protein sequence ID" value="MPQ62278.1"/>
    <property type="molecule type" value="Genomic_DNA"/>
</dbReference>
<evidence type="ECO:0000256" key="1">
    <source>
        <dbReference type="ARBA" id="ARBA00023015"/>
    </source>
</evidence>
<accession>A0A5N7IMS7</accession>
<feature type="domain" description="HTH lacI-type" evidence="4">
    <location>
        <begin position="1"/>
        <end position="55"/>
    </location>
</feature>
<dbReference type="CDD" id="cd01392">
    <property type="entry name" value="HTH_LacI"/>
    <property type="match status" value="1"/>
</dbReference>
<dbReference type="GO" id="GO:0000976">
    <property type="term" value="F:transcription cis-regulatory region binding"/>
    <property type="evidence" value="ECO:0007669"/>
    <property type="project" value="TreeGrafter"/>
</dbReference>
<evidence type="ECO:0000256" key="3">
    <source>
        <dbReference type="ARBA" id="ARBA00023163"/>
    </source>
</evidence>
<dbReference type="PANTHER" id="PTHR30146:SF109">
    <property type="entry name" value="HTH-TYPE TRANSCRIPTIONAL REGULATOR GALS"/>
    <property type="match status" value="1"/>
</dbReference>
<dbReference type="PANTHER" id="PTHR30146">
    <property type="entry name" value="LACI-RELATED TRANSCRIPTIONAL REPRESSOR"/>
    <property type="match status" value="1"/>
</dbReference>
<dbReference type="SMART" id="SM00354">
    <property type="entry name" value="HTH_LACI"/>
    <property type="match status" value="1"/>
</dbReference>
<organism evidence="5 6">
    <name type="scientific">Clostridium estertheticum</name>
    <dbReference type="NCBI Taxonomy" id="238834"/>
    <lineage>
        <taxon>Bacteria</taxon>
        <taxon>Bacillati</taxon>
        <taxon>Bacillota</taxon>
        <taxon>Clostridia</taxon>
        <taxon>Eubacteriales</taxon>
        <taxon>Clostridiaceae</taxon>
        <taxon>Clostridium</taxon>
    </lineage>
</organism>
<dbReference type="AlphaFoldDB" id="A0A5N7IMS7"/>
<dbReference type="InterPro" id="IPR028082">
    <property type="entry name" value="Peripla_BP_I"/>
</dbReference>
<comment type="caution">
    <text evidence="5">The sequence shown here is derived from an EMBL/GenBank/DDBJ whole genome shotgun (WGS) entry which is preliminary data.</text>
</comment>
<dbReference type="InterPro" id="IPR000843">
    <property type="entry name" value="HTH_LacI"/>
</dbReference>
<proteinExistence type="predicted"/>
<dbReference type="CDD" id="cd06267">
    <property type="entry name" value="PBP1_LacI_sugar_binding-like"/>
    <property type="match status" value="1"/>
</dbReference>
<dbReference type="Gene3D" id="3.40.50.2300">
    <property type="match status" value="2"/>
</dbReference>
<dbReference type="PROSITE" id="PS50932">
    <property type="entry name" value="HTH_LACI_2"/>
    <property type="match status" value="1"/>
</dbReference>
<evidence type="ECO:0000313" key="6">
    <source>
        <dbReference type="Proteomes" id="UP000342249"/>
    </source>
</evidence>
<dbReference type="Gene3D" id="1.10.260.40">
    <property type="entry name" value="lambda repressor-like DNA-binding domains"/>
    <property type="match status" value="1"/>
</dbReference>
<dbReference type="Pfam" id="PF00356">
    <property type="entry name" value="LacI"/>
    <property type="match status" value="1"/>
</dbReference>
<keyword evidence="1" id="KW-0805">Transcription regulation</keyword>
<evidence type="ECO:0000313" key="5">
    <source>
        <dbReference type="EMBL" id="MPQ62278.1"/>
    </source>
</evidence>
<evidence type="ECO:0000256" key="2">
    <source>
        <dbReference type="ARBA" id="ARBA00023125"/>
    </source>
</evidence>
<dbReference type="SUPFAM" id="SSF53822">
    <property type="entry name" value="Periplasmic binding protein-like I"/>
    <property type="match status" value="1"/>
</dbReference>
<keyword evidence="3" id="KW-0804">Transcription</keyword>
<evidence type="ECO:0000259" key="4">
    <source>
        <dbReference type="PROSITE" id="PS50932"/>
    </source>
</evidence>
<dbReference type="Proteomes" id="UP000342249">
    <property type="component" value="Unassembled WGS sequence"/>
</dbReference>
<dbReference type="InterPro" id="IPR010982">
    <property type="entry name" value="Lambda_DNA-bd_dom_sf"/>
</dbReference>
<protein>
    <submittedName>
        <fullName evidence="5">LacI family transcriptional regulator</fullName>
    </submittedName>
</protein>
<dbReference type="RefSeq" id="WP_152752093.1">
    <property type="nucleotide sequence ID" value="NZ_JAHLDO010000009.1"/>
</dbReference>
<dbReference type="GO" id="GO:0003700">
    <property type="term" value="F:DNA-binding transcription factor activity"/>
    <property type="evidence" value="ECO:0007669"/>
    <property type="project" value="TreeGrafter"/>
</dbReference>
<gene>
    <name evidence="5" type="ORF">E4V82_09130</name>
</gene>
<sequence>MNSIDIAKIAGVSRSTVSRVINNYDNVPDETRKKIQQIIKENNYVPHASARMLAGVKNRVIGLFIIDMKTDTNGKQVTSSSYFTPFTGSVIENASKMGYNVLVSIVSKQKDYKKVKEIFYNKTVSGGIFIGEKNGEPEIKEIINSGCRVALLDQAVKSDEEVYNKCIIVNADNYYGAYKATNYLIGLGHSSIAHIVGISENLSGIERFNAYKSALTDAGIAVKSNLIVKGDFTINGGYNATKKLLQKEIPTAIFCGNDMMAIGAMQAIEEANLNVPEDISIVGFDDIEVARYINPTLTTVRMKLLEMASIATNTLITSIESNSNFSANYTLPIDLIERNSCKALK</sequence>
<dbReference type="SUPFAM" id="SSF47413">
    <property type="entry name" value="lambda repressor-like DNA-binding domains"/>
    <property type="match status" value="1"/>
</dbReference>
<reference evidence="5 6" key="1">
    <citation type="journal article" date="2019" name="Lett. Appl. Microbiol.">
        <title>A case of 'blown pack' spoilage of vacuum-packaged pork likely associated with Clostridium estertheticum in Canada.</title>
        <authorList>
            <person name="Zhang P."/>
            <person name="Ward P."/>
            <person name="McMullen L.M."/>
            <person name="Yang X."/>
        </authorList>
    </citation>
    <scope>NUCLEOTIDE SEQUENCE [LARGE SCALE GENOMIC DNA]</scope>
    <source>
        <strain evidence="5 6">MA19</strain>
    </source>
</reference>
<name>A0A5N7IMS7_9CLOT</name>
<keyword evidence="2" id="KW-0238">DNA-binding</keyword>
<dbReference type="Pfam" id="PF13377">
    <property type="entry name" value="Peripla_BP_3"/>
    <property type="match status" value="1"/>
</dbReference>
<dbReference type="InterPro" id="IPR046335">
    <property type="entry name" value="LacI/GalR-like_sensor"/>
</dbReference>